<reference evidence="1 2" key="1">
    <citation type="submission" date="2021-05" db="EMBL/GenBank/DDBJ databases">
        <title>Genome Assembly of Synthetic Allotetraploid Brassica napus Reveals Homoeologous Exchanges between Subgenomes.</title>
        <authorList>
            <person name="Davis J.T."/>
        </authorList>
    </citation>
    <scope>NUCLEOTIDE SEQUENCE [LARGE SCALE GENOMIC DNA]</scope>
    <source>
        <strain evidence="2">cv. Da-Ae</strain>
        <tissue evidence="1">Seedling</tissue>
    </source>
</reference>
<organism evidence="1 2">
    <name type="scientific">Brassica napus</name>
    <name type="common">Rape</name>
    <dbReference type="NCBI Taxonomy" id="3708"/>
    <lineage>
        <taxon>Eukaryota</taxon>
        <taxon>Viridiplantae</taxon>
        <taxon>Streptophyta</taxon>
        <taxon>Embryophyta</taxon>
        <taxon>Tracheophyta</taxon>
        <taxon>Spermatophyta</taxon>
        <taxon>Magnoliopsida</taxon>
        <taxon>eudicotyledons</taxon>
        <taxon>Gunneridae</taxon>
        <taxon>Pentapetalae</taxon>
        <taxon>rosids</taxon>
        <taxon>malvids</taxon>
        <taxon>Brassicales</taxon>
        <taxon>Brassicaceae</taxon>
        <taxon>Brassiceae</taxon>
        <taxon>Brassica</taxon>
    </lineage>
</organism>
<proteinExistence type="predicted"/>
<keyword evidence="2" id="KW-1185">Reference proteome</keyword>
<sequence length="454" mass="50379">MSSDTSLGIPLSATVADLHHGNGWALPNARSENQVLLLSYISTLHLSAGSDQAVWSVNGAKNKEFSSKQIFNAIRRSVPCKIWAPLAFMVLAVRAVFTRSEIVIGGSRGVFSIVIVYRHGLHSCATPWPRSTSFYGSELCVSTSPAKKLTIEGSVYSTPTFMMLSPPPAISGYCSYLLSWTDSSDQWCKYDFSKNLWLRRGNVVDRSLCLSSALASLSNLVKLIYLNDSVKVVRPSLATAIHTQQLLNLLYSLVPCSHLSNVVMDSKMEIPSKKYLGKDGRFYLFGTVNGAMPPMSSKSRHHRSENPTSANARQIQSVAWSLLMLEDCSHVALIEKANQTSSCWGHERSFHSFILFVEVNLSIKTPLHKRYFSLGFKAKEYYSFPSRLISCVMVRLGPEDTMRLIPMRSEVLELSTSRFIVTISEFENLCLNVSESVGLWLRLVSGIVSPKGVV</sequence>
<evidence type="ECO:0000313" key="2">
    <source>
        <dbReference type="Proteomes" id="UP000824890"/>
    </source>
</evidence>
<evidence type="ECO:0000313" key="1">
    <source>
        <dbReference type="EMBL" id="KAH0872775.1"/>
    </source>
</evidence>
<dbReference type="EMBL" id="JAGKQM010000016">
    <property type="protein sequence ID" value="KAH0872775.1"/>
    <property type="molecule type" value="Genomic_DNA"/>
</dbReference>
<dbReference type="Proteomes" id="UP000824890">
    <property type="component" value="Unassembled WGS sequence"/>
</dbReference>
<accession>A0ABQ7YXY4</accession>
<gene>
    <name evidence="1" type="ORF">HID58_070137</name>
</gene>
<comment type="caution">
    <text evidence="1">The sequence shown here is derived from an EMBL/GenBank/DDBJ whole genome shotgun (WGS) entry which is preliminary data.</text>
</comment>
<name>A0ABQ7YXY4_BRANA</name>
<protein>
    <submittedName>
        <fullName evidence="1">Uncharacterized protein</fullName>
    </submittedName>
</protein>